<evidence type="ECO:0000313" key="3">
    <source>
        <dbReference type="Proteomes" id="UP000622552"/>
    </source>
</evidence>
<protein>
    <recommendedName>
        <fullName evidence="4">Phage portal protein</fullName>
    </recommendedName>
</protein>
<organism evidence="2 3">
    <name type="scientific">Longispora fulva</name>
    <dbReference type="NCBI Taxonomy" id="619741"/>
    <lineage>
        <taxon>Bacteria</taxon>
        <taxon>Bacillati</taxon>
        <taxon>Actinomycetota</taxon>
        <taxon>Actinomycetes</taxon>
        <taxon>Micromonosporales</taxon>
        <taxon>Micromonosporaceae</taxon>
        <taxon>Longispora</taxon>
    </lineage>
</organism>
<name>A0A8J7KNV7_9ACTN</name>
<dbReference type="RefSeq" id="WP_233473219.1">
    <property type="nucleotide sequence ID" value="NZ_BONS01000047.1"/>
</dbReference>
<dbReference type="Pfam" id="PF05133">
    <property type="entry name" value="SPP1_portal"/>
    <property type="match status" value="1"/>
</dbReference>
<proteinExistence type="predicted"/>
<evidence type="ECO:0008006" key="4">
    <source>
        <dbReference type="Google" id="ProtNLM"/>
    </source>
</evidence>
<dbReference type="EMBL" id="JADOUF010000001">
    <property type="protein sequence ID" value="MBG6140676.1"/>
    <property type="molecule type" value="Genomic_DNA"/>
</dbReference>
<gene>
    <name evidence="2" type="ORF">IW245_006870</name>
</gene>
<feature type="region of interest" description="Disordered" evidence="1">
    <location>
        <begin position="440"/>
        <end position="462"/>
    </location>
</feature>
<dbReference type="Proteomes" id="UP000622552">
    <property type="component" value="Unassembled WGS sequence"/>
</dbReference>
<evidence type="ECO:0000313" key="2">
    <source>
        <dbReference type="EMBL" id="MBG6140676.1"/>
    </source>
</evidence>
<comment type="caution">
    <text evidence="2">The sequence shown here is derived from an EMBL/GenBank/DDBJ whole genome shotgun (WGS) entry which is preliminary data.</text>
</comment>
<reference evidence="2" key="1">
    <citation type="submission" date="2020-11" db="EMBL/GenBank/DDBJ databases">
        <title>Sequencing the genomes of 1000 actinobacteria strains.</title>
        <authorList>
            <person name="Klenk H.-P."/>
        </authorList>
    </citation>
    <scope>NUCLEOTIDE SEQUENCE</scope>
    <source>
        <strain evidence="2">DSM 45356</strain>
    </source>
</reference>
<dbReference type="InterPro" id="IPR021145">
    <property type="entry name" value="Portal_protein_SPP1_Gp6-like"/>
</dbReference>
<accession>A0A8J7KNV7</accession>
<sequence length="462" mass="50306">MPLVPALDPAAVVELAAELLPRFRTERQRLDRIDKYMRGQHAGPYTPKSASKEYKLLAERARTNLLPLVVSGVAQALYVSNFQRSDGTPGRGWAHWQANRMDARQTAIHRAALTYGTAYVLVLPGVDPLTKVSMPVIRGVSPRRMIAAWDDPADDDWPRYVLRVDPAPGGGWALRLYDATHVYYLSADRGDGITFVRAEWHGAGVCPVIAFRALPDLEGRVLGEVEPLIDSQDRLNQTIFDLLVSQSFGSFAIRYVTGMAPEVDADGKPRPLAVDARRLLMAADPDTRFGQLDGANLSPLLESADASMRHMAVISQTPASDLLGQLANLSAEALAAARDGQTRKRTEYETGFGENWEQVLQLASAVAGDEEGARETAAEVRWRDMEARSLSQIVDALGKAATMLGIPPEALWSRIPGVTQTEVNEWKALRRDSDPLAALADTLDRQARPTGTAGAHDGGEAG</sequence>
<keyword evidence="3" id="KW-1185">Reference proteome</keyword>
<dbReference type="AlphaFoldDB" id="A0A8J7KNV7"/>
<evidence type="ECO:0000256" key="1">
    <source>
        <dbReference type="SAM" id="MobiDB-lite"/>
    </source>
</evidence>